<keyword evidence="2" id="KW-1185">Reference proteome</keyword>
<comment type="caution">
    <text evidence="1">The sequence shown here is derived from an EMBL/GenBank/DDBJ whole genome shotgun (WGS) entry which is preliminary data.</text>
</comment>
<evidence type="ECO:0000313" key="2">
    <source>
        <dbReference type="Proteomes" id="UP000798662"/>
    </source>
</evidence>
<gene>
    <name evidence="1" type="ORF">I4F81_007570</name>
</gene>
<accession>A0ACC3C4H9</accession>
<dbReference type="Proteomes" id="UP000798662">
    <property type="component" value="Chromosome 2"/>
</dbReference>
<reference evidence="1" key="1">
    <citation type="submission" date="2019-11" db="EMBL/GenBank/DDBJ databases">
        <title>Nori genome reveals adaptations in red seaweeds to the harsh intertidal environment.</title>
        <authorList>
            <person name="Wang D."/>
            <person name="Mao Y."/>
        </authorList>
    </citation>
    <scope>NUCLEOTIDE SEQUENCE</scope>
    <source>
        <tissue evidence="1">Gametophyte</tissue>
    </source>
</reference>
<name>A0ACC3C4H9_PYRYE</name>
<evidence type="ECO:0000313" key="1">
    <source>
        <dbReference type="EMBL" id="KAK1865034.1"/>
    </source>
</evidence>
<sequence length="286" mass="31849">MHHKPVCRVTCLMLRSSALVSRVLFRRLPIHAYNASSTASARPVQDMPNPPTFGAVPSSGTSTWLQMTAAALGVVTSFSLGLLALNSSQYFSSTYAQLDKIESSTRSQLKEAEIKMESSLDKMESSLGKIESSTRSQLKEAEIKMESSLDKMESSLGKIESSTRSQLKEAEYKMESSLDKMESSLGKMESSTRSQLKDVENKIDSQLDMMNMRACLQDLRAHFLSNSLPDASNGLLFALRSTNLEKLKTEEDVLRMELHLLSMQKARGKDFDAAEEVRAWIDRMGN</sequence>
<proteinExistence type="predicted"/>
<dbReference type="EMBL" id="CM020619">
    <property type="protein sequence ID" value="KAK1865034.1"/>
    <property type="molecule type" value="Genomic_DNA"/>
</dbReference>
<protein>
    <submittedName>
        <fullName evidence="1">Uncharacterized protein</fullName>
    </submittedName>
</protein>
<organism evidence="1 2">
    <name type="scientific">Pyropia yezoensis</name>
    <name type="common">Susabi-nori</name>
    <name type="synonym">Porphyra yezoensis</name>
    <dbReference type="NCBI Taxonomy" id="2788"/>
    <lineage>
        <taxon>Eukaryota</taxon>
        <taxon>Rhodophyta</taxon>
        <taxon>Bangiophyceae</taxon>
        <taxon>Bangiales</taxon>
        <taxon>Bangiaceae</taxon>
        <taxon>Pyropia</taxon>
    </lineage>
</organism>